<feature type="chain" id="PRO_5024920414" description="SH3 domain-containing protein" evidence="1">
    <location>
        <begin position="29"/>
        <end position="117"/>
    </location>
</feature>
<feature type="signal peptide" evidence="1">
    <location>
        <begin position="1"/>
        <end position="28"/>
    </location>
</feature>
<dbReference type="PROSITE" id="PS51318">
    <property type="entry name" value="TAT"/>
    <property type="match status" value="1"/>
</dbReference>
<accession>A0A5N8V568</accession>
<keyword evidence="1" id="KW-0732">Signal</keyword>
<proteinExistence type="predicted"/>
<dbReference type="RefSeq" id="WP_152884840.1">
    <property type="nucleotide sequence ID" value="NZ_VJZD01000006.1"/>
</dbReference>
<dbReference type="OrthoDB" id="4271501at2"/>
<gene>
    <name evidence="2" type="ORF">FNH09_03080</name>
</gene>
<evidence type="ECO:0008006" key="4">
    <source>
        <dbReference type="Google" id="ProtNLM"/>
    </source>
</evidence>
<keyword evidence="3" id="KW-1185">Reference proteome</keyword>
<dbReference type="InterPro" id="IPR006311">
    <property type="entry name" value="TAT_signal"/>
</dbReference>
<sequence length="117" mass="12225">MHLTRRLFTTAAAFVLATALSTAPPAAAAPTASAPCTSMWKAAHKVAVRKPAGNEGPVATTASPLVRYLRRGEKVRSCVVAIGRGGRSAYQECGGGSQWRIVLGGQVPARCLKRARP</sequence>
<dbReference type="AlphaFoldDB" id="A0A5N8V568"/>
<dbReference type="EMBL" id="VJZD01000006">
    <property type="protein sequence ID" value="MPY30323.1"/>
    <property type="molecule type" value="Genomic_DNA"/>
</dbReference>
<protein>
    <recommendedName>
        <fullName evidence="4">SH3 domain-containing protein</fullName>
    </recommendedName>
</protein>
<reference evidence="2 3" key="1">
    <citation type="submission" date="2019-07" db="EMBL/GenBank/DDBJ databases">
        <title>New species of Amycolatopsis and Streptomyces.</title>
        <authorList>
            <person name="Duangmal K."/>
            <person name="Teo W.F.A."/>
            <person name="Lipun K."/>
        </authorList>
    </citation>
    <scope>NUCLEOTIDE SEQUENCE [LARGE SCALE GENOMIC DNA]</scope>
    <source>
        <strain evidence="2 3">NBRC 109810</strain>
    </source>
</reference>
<evidence type="ECO:0000313" key="2">
    <source>
        <dbReference type="EMBL" id="MPY30323.1"/>
    </source>
</evidence>
<evidence type="ECO:0000313" key="3">
    <source>
        <dbReference type="Proteomes" id="UP000325849"/>
    </source>
</evidence>
<evidence type="ECO:0000256" key="1">
    <source>
        <dbReference type="SAM" id="SignalP"/>
    </source>
</evidence>
<name>A0A5N8V568_9ACTN</name>
<dbReference type="Proteomes" id="UP000325849">
    <property type="component" value="Unassembled WGS sequence"/>
</dbReference>
<comment type="caution">
    <text evidence="2">The sequence shown here is derived from an EMBL/GenBank/DDBJ whole genome shotgun (WGS) entry which is preliminary data.</text>
</comment>
<organism evidence="2 3">
    <name type="scientific">Streptomyces adustus</name>
    <dbReference type="NCBI Taxonomy" id="1609272"/>
    <lineage>
        <taxon>Bacteria</taxon>
        <taxon>Bacillati</taxon>
        <taxon>Actinomycetota</taxon>
        <taxon>Actinomycetes</taxon>
        <taxon>Kitasatosporales</taxon>
        <taxon>Streptomycetaceae</taxon>
        <taxon>Streptomyces</taxon>
    </lineage>
</organism>